<protein>
    <submittedName>
        <fullName evidence="1">Uncharacterized protein</fullName>
    </submittedName>
</protein>
<dbReference type="Proteomes" id="UP000182584">
    <property type="component" value="Unassembled WGS sequence"/>
</dbReference>
<name>A0A1H9XFD5_BUTFI</name>
<reference evidence="1 2" key="1">
    <citation type="submission" date="2016-10" db="EMBL/GenBank/DDBJ databases">
        <authorList>
            <person name="de Groot N.N."/>
        </authorList>
    </citation>
    <scope>NUCLEOTIDE SEQUENCE [LARGE SCALE GENOMIC DNA]</scope>
    <source>
        <strain evidence="1 2">AR40</strain>
    </source>
</reference>
<proteinExistence type="predicted"/>
<accession>A0A1H9XFD5</accession>
<dbReference type="OrthoDB" id="2038298at2"/>
<organism evidence="1 2">
    <name type="scientific">Butyrivibrio fibrisolvens</name>
    <dbReference type="NCBI Taxonomy" id="831"/>
    <lineage>
        <taxon>Bacteria</taxon>
        <taxon>Bacillati</taxon>
        <taxon>Bacillota</taxon>
        <taxon>Clostridia</taxon>
        <taxon>Lachnospirales</taxon>
        <taxon>Lachnospiraceae</taxon>
        <taxon>Butyrivibrio</taxon>
    </lineage>
</organism>
<dbReference type="RefSeq" id="WP_074759298.1">
    <property type="nucleotide sequence ID" value="NZ_FOGJ01000075.1"/>
</dbReference>
<dbReference type="EMBL" id="FOGJ01000075">
    <property type="protein sequence ID" value="SES44731.1"/>
    <property type="molecule type" value="Genomic_DNA"/>
</dbReference>
<gene>
    <name evidence="1" type="ORF">SAMN04487884_1753</name>
</gene>
<dbReference type="AlphaFoldDB" id="A0A1H9XFD5"/>
<evidence type="ECO:0000313" key="2">
    <source>
        <dbReference type="Proteomes" id="UP000182584"/>
    </source>
</evidence>
<sequence length="72" mass="8188">MIKRFKEVSGLYIEKIYGQDRLAFAMSDTSDLYDLVEYAQRGGCQGFVILGYIDGEQPVSKPRKPGRVQIIE</sequence>
<evidence type="ECO:0000313" key="1">
    <source>
        <dbReference type="EMBL" id="SES44731.1"/>
    </source>
</evidence>